<accession>A0A420NIN9</accession>
<dbReference type="EMBL" id="MRCY01000328">
    <property type="protein sequence ID" value="RKK89456.1"/>
    <property type="molecule type" value="Genomic_DNA"/>
</dbReference>
<organism evidence="1 2">
    <name type="scientific">Fusarium oxysporum</name>
    <name type="common">Fusarium vascular wilt</name>
    <dbReference type="NCBI Taxonomy" id="5507"/>
    <lineage>
        <taxon>Eukaryota</taxon>
        <taxon>Fungi</taxon>
        <taxon>Dikarya</taxon>
        <taxon>Ascomycota</taxon>
        <taxon>Pezizomycotina</taxon>
        <taxon>Sordariomycetes</taxon>
        <taxon>Hypocreomycetidae</taxon>
        <taxon>Hypocreales</taxon>
        <taxon>Nectriaceae</taxon>
        <taxon>Fusarium</taxon>
        <taxon>Fusarium oxysporum species complex</taxon>
    </lineage>
</organism>
<gene>
    <name evidence="1" type="ORF">BFJ68_g16700</name>
</gene>
<proteinExistence type="predicted"/>
<evidence type="ECO:0000313" key="1">
    <source>
        <dbReference type="EMBL" id="RKK89456.1"/>
    </source>
</evidence>
<protein>
    <submittedName>
        <fullName evidence="1">Uncharacterized protein</fullName>
    </submittedName>
</protein>
<dbReference type="AlphaFoldDB" id="A0A420NIN9"/>
<dbReference type="Proteomes" id="UP000285860">
    <property type="component" value="Unassembled WGS sequence"/>
</dbReference>
<sequence>MYRNHNTFAAQNVQGDLFKILAQECMEQIYDDNPDTKFGSVAVLSFARLHHINLHYFEVELAADLADIVDKRTTTRKQLLEIRTRLRDYGEDLRL</sequence>
<name>A0A420NIN9_FUSOX</name>
<evidence type="ECO:0000313" key="2">
    <source>
        <dbReference type="Proteomes" id="UP000285860"/>
    </source>
</evidence>
<comment type="caution">
    <text evidence="1">The sequence shown here is derived from an EMBL/GenBank/DDBJ whole genome shotgun (WGS) entry which is preliminary data.</text>
</comment>
<reference evidence="1 2" key="1">
    <citation type="journal article" date="2018" name="Sci. Rep.">
        <title>Characterisation of pathogen-specific regions and novel effector candidates in Fusarium oxysporum f. sp. cepae.</title>
        <authorList>
            <person name="Armitage A.D."/>
            <person name="Taylor A."/>
            <person name="Sobczyk M.K."/>
            <person name="Baxter L."/>
            <person name="Greenfield B.P."/>
            <person name="Bates H.J."/>
            <person name="Wilson F."/>
            <person name="Jackson A.C."/>
            <person name="Ott S."/>
            <person name="Harrison R.J."/>
            <person name="Clarkson J.P."/>
        </authorList>
    </citation>
    <scope>NUCLEOTIDE SEQUENCE [LARGE SCALE GENOMIC DNA]</scope>
    <source>
        <strain evidence="1 2">Fo_A28</strain>
    </source>
</reference>